<feature type="transmembrane region" description="Helical" evidence="5">
    <location>
        <begin position="221"/>
        <end position="244"/>
    </location>
</feature>
<dbReference type="PIRSF" id="PIRSF006060">
    <property type="entry name" value="AA_transporter"/>
    <property type="match status" value="1"/>
</dbReference>
<keyword evidence="2 5" id="KW-0812">Transmembrane</keyword>
<gene>
    <name evidence="7" type="ORF">C7B46_14275</name>
</gene>
<name>A0A2T2XD15_9FIRM</name>
<evidence type="ECO:0000256" key="3">
    <source>
        <dbReference type="ARBA" id="ARBA00022989"/>
    </source>
</evidence>
<evidence type="ECO:0000313" key="7">
    <source>
        <dbReference type="EMBL" id="PSR32421.1"/>
    </source>
</evidence>
<keyword evidence="4 5" id="KW-0472">Membrane</keyword>
<evidence type="ECO:0000313" key="8">
    <source>
        <dbReference type="Proteomes" id="UP000242972"/>
    </source>
</evidence>
<comment type="caution">
    <text evidence="7">The sequence shown here is derived from an EMBL/GenBank/DDBJ whole genome shotgun (WGS) entry which is preliminary data.</text>
</comment>
<feature type="transmembrane region" description="Helical" evidence="5">
    <location>
        <begin position="385"/>
        <end position="403"/>
    </location>
</feature>
<dbReference type="Proteomes" id="UP000242972">
    <property type="component" value="Unassembled WGS sequence"/>
</dbReference>
<dbReference type="InterPro" id="IPR004841">
    <property type="entry name" value="AA-permease/SLC12A_dom"/>
</dbReference>
<sequence>MSTANGFKRVLPLRTAISTSAGLASAAINFLACVEIAEYAGGASAWLALLVAGILIVLAGANFSELNGMYPSSAAIRVWIRRGINDNVSMVTGFVYATTVIFVIAADAFVLGHVFQAAVPNVSGLVWIVLLLGLVTGINLRGIRLAGLVQDGNGFLLLATLVIFSCLVLLHPHVPLTARRLFHLGPNWLEAVAVGIFIYVGFEWVTPLAEEFEDSRVIPRGMFIALGLIAIGFGLFTLALAVVFPNAQALKHSLVPQLIVGLHALGPLGFWWMVVVSLTTAMTTFNGGLATASRFVYALARERVLPPKMARLNVKLVPQNALLLLSFLSLGLAILVYLTGQYLFLINAGAAVESFMYAITAIVVVNLRKREPHCHRPFHSWGVPWLSWVMAVIFFGLGVGSLLAPSGERGFPGPLVFLVLLVAASQMYVWKVVPRLKAQKRRVAKAVVPKP</sequence>
<keyword evidence="3 5" id="KW-1133">Transmembrane helix</keyword>
<comment type="subcellular location">
    <subcellularLocation>
        <location evidence="1">Membrane</location>
        <topology evidence="1">Multi-pass membrane protein</topology>
    </subcellularLocation>
</comment>
<proteinExistence type="predicted"/>
<dbReference type="PANTHER" id="PTHR42770:SF7">
    <property type="entry name" value="MEMBRANE PROTEIN"/>
    <property type="match status" value="1"/>
</dbReference>
<dbReference type="EMBL" id="PXYW01000041">
    <property type="protein sequence ID" value="PSR32421.1"/>
    <property type="molecule type" value="Genomic_DNA"/>
</dbReference>
<feature type="transmembrane region" description="Helical" evidence="5">
    <location>
        <begin position="43"/>
        <end position="63"/>
    </location>
</feature>
<dbReference type="GO" id="GO:0016020">
    <property type="term" value="C:membrane"/>
    <property type="evidence" value="ECO:0007669"/>
    <property type="project" value="UniProtKB-SubCell"/>
</dbReference>
<dbReference type="InterPro" id="IPR050367">
    <property type="entry name" value="APC_superfamily"/>
</dbReference>
<dbReference type="Gene3D" id="1.20.1740.10">
    <property type="entry name" value="Amino acid/polyamine transporter I"/>
    <property type="match status" value="1"/>
</dbReference>
<feature type="transmembrane region" description="Helical" evidence="5">
    <location>
        <begin position="12"/>
        <end position="37"/>
    </location>
</feature>
<dbReference type="AlphaFoldDB" id="A0A2T2XD15"/>
<protein>
    <submittedName>
        <fullName evidence="7">Amino acid permease</fullName>
    </submittedName>
</protein>
<feature type="transmembrane region" description="Helical" evidence="5">
    <location>
        <begin position="415"/>
        <end position="433"/>
    </location>
</feature>
<dbReference type="PANTHER" id="PTHR42770">
    <property type="entry name" value="AMINO ACID TRANSPORTER-RELATED"/>
    <property type="match status" value="1"/>
</dbReference>
<evidence type="ECO:0000259" key="6">
    <source>
        <dbReference type="Pfam" id="PF00324"/>
    </source>
</evidence>
<accession>A0A2T2XD15</accession>
<feature type="transmembrane region" description="Helical" evidence="5">
    <location>
        <begin position="152"/>
        <end position="171"/>
    </location>
</feature>
<feature type="transmembrane region" description="Helical" evidence="5">
    <location>
        <begin position="191"/>
        <end position="209"/>
    </location>
</feature>
<feature type="transmembrane region" description="Helical" evidence="5">
    <location>
        <begin position="118"/>
        <end position="140"/>
    </location>
</feature>
<dbReference type="Pfam" id="PF00324">
    <property type="entry name" value="AA_permease"/>
    <property type="match status" value="1"/>
</dbReference>
<feature type="transmembrane region" description="Helical" evidence="5">
    <location>
        <begin position="344"/>
        <end position="365"/>
    </location>
</feature>
<evidence type="ECO:0000256" key="1">
    <source>
        <dbReference type="ARBA" id="ARBA00004141"/>
    </source>
</evidence>
<feature type="transmembrane region" description="Helical" evidence="5">
    <location>
        <begin position="321"/>
        <end position="338"/>
    </location>
</feature>
<organism evidence="7 8">
    <name type="scientific">Sulfobacillus benefaciens</name>
    <dbReference type="NCBI Taxonomy" id="453960"/>
    <lineage>
        <taxon>Bacteria</taxon>
        <taxon>Bacillati</taxon>
        <taxon>Bacillota</taxon>
        <taxon>Clostridia</taxon>
        <taxon>Eubacteriales</taxon>
        <taxon>Clostridiales Family XVII. Incertae Sedis</taxon>
        <taxon>Sulfobacillus</taxon>
    </lineage>
</organism>
<feature type="transmembrane region" description="Helical" evidence="5">
    <location>
        <begin position="84"/>
        <end position="106"/>
    </location>
</feature>
<evidence type="ECO:0000256" key="4">
    <source>
        <dbReference type="ARBA" id="ARBA00023136"/>
    </source>
</evidence>
<feature type="domain" description="Amino acid permease/ SLC12A" evidence="6">
    <location>
        <begin position="27"/>
        <end position="408"/>
    </location>
</feature>
<reference evidence="7 8" key="1">
    <citation type="journal article" date="2014" name="BMC Genomics">
        <title>Comparison of environmental and isolate Sulfobacillus genomes reveals diverse carbon, sulfur, nitrogen, and hydrogen metabolisms.</title>
        <authorList>
            <person name="Justice N.B."/>
            <person name="Norman A."/>
            <person name="Brown C.T."/>
            <person name="Singh A."/>
            <person name="Thomas B.C."/>
            <person name="Banfield J.F."/>
        </authorList>
    </citation>
    <scope>NUCLEOTIDE SEQUENCE [LARGE SCALE GENOMIC DNA]</scope>
    <source>
        <strain evidence="7">AMDSBA4</strain>
    </source>
</reference>
<dbReference type="GO" id="GO:0055085">
    <property type="term" value="P:transmembrane transport"/>
    <property type="evidence" value="ECO:0007669"/>
    <property type="project" value="InterPro"/>
</dbReference>
<evidence type="ECO:0000256" key="2">
    <source>
        <dbReference type="ARBA" id="ARBA00022692"/>
    </source>
</evidence>
<evidence type="ECO:0000256" key="5">
    <source>
        <dbReference type="SAM" id="Phobius"/>
    </source>
</evidence>